<dbReference type="InterPro" id="IPR049562">
    <property type="entry name" value="SLC25A33/36-like"/>
</dbReference>
<feature type="repeat" description="Solcar" evidence="9">
    <location>
        <begin position="41"/>
        <end position="147"/>
    </location>
</feature>
<reference evidence="13" key="1">
    <citation type="submission" date="2023-08" db="EMBL/GenBank/DDBJ databases">
        <title>Black Yeasts Isolated from many extreme environments.</title>
        <authorList>
            <person name="Coleine C."/>
            <person name="Stajich J.E."/>
            <person name="Selbmann L."/>
        </authorList>
    </citation>
    <scope>NUCLEOTIDE SEQUENCE</scope>
    <source>
        <strain evidence="13">CCFEE 5401</strain>
    </source>
</reference>
<name>A0AAN7TGS3_9PEZI</name>
<evidence type="ECO:0000256" key="4">
    <source>
        <dbReference type="ARBA" id="ARBA00022737"/>
    </source>
</evidence>
<evidence type="ECO:0000313" key="13">
    <source>
        <dbReference type="EMBL" id="KAK5110761.1"/>
    </source>
</evidence>
<keyword evidence="3 9" id="KW-0812">Transmembrane</keyword>
<dbReference type="FunFam" id="1.50.40.10:FF:000075">
    <property type="entry name" value="Nicotinamide adenine dinucleotide transporter 2, mitochondrial"/>
    <property type="match status" value="1"/>
</dbReference>
<dbReference type="Proteomes" id="UP001310890">
    <property type="component" value="Unassembled WGS sequence"/>
</dbReference>
<feature type="transmembrane region" description="Helical" evidence="12">
    <location>
        <begin position="226"/>
        <end position="248"/>
    </location>
</feature>
<dbReference type="InterPro" id="IPR002067">
    <property type="entry name" value="MCP"/>
</dbReference>
<comment type="caution">
    <text evidence="13">The sequence shown here is derived from an EMBL/GenBank/DDBJ whole genome shotgun (WGS) entry which is preliminary data.</text>
</comment>
<feature type="region of interest" description="Disordered" evidence="11">
    <location>
        <begin position="1"/>
        <end position="22"/>
    </location>
</feature>
<dbReference type="InterPro" id="IPR018108">
    <property type="entry name" value="MCP_transmembrane"/>
</dbReference>
<dbReference type="Gene3D" id="1.50.40.10">
    <property type="entry name" value="Mitochondrial carrier domain"/>
    <property type="match status" value="1"/>
</dbReference>
<dbReference type="Pfam" id="PF00153">
    <property type="entry name" value="Mito_carr"/>
    <property type="match status" value="3"/>
</dbReference>
<evidence type="ECO:0000313" key="14">
    <source>
        <dbReference type="Proteomes" id="UP001310890"/>
    </source>
</evidence>
<evidence type="ECO:0000256" key="9">
    <source>
        <dbReference type="PROSITE-ProRule" id="PRU00282"/>
    </source>
</evidence>
<dbReference type="InterPro" id="IPR023395">
    <property type="entry name" value="MCP_dom_sf"/>
</dbReference>
<dbReference type="PANTHER" id="PTHR45829:SF1">
    <property type="entry name" value="CARRIER PROTEIN, PUTATIVE (AFU_ORTHOLOGUE AFUA_4G06780)-RELATED"/>
    <property type="match status" value="1"/>
</dbReference>
<evidence type="ECO:0000256" key="12">
    <source>
        <dbReference type="SAM" id="Phobius"/>
    </source>
</evidence>
<dbReference type="EMBL" id="JAVRRL010000046">
    <property type="protein sequence ID" value="KAK5110761.1"/>
    <property type="molecule type" value="Genomic_DNA"/>
</dbReference>
<dbReference type="AlphaFoldDB" id="A0AAN7TGS3"/>
<dbReference type="PRINTS" id="PR00926">
    <property type="entry name" value="MITOCARRIER"/>
</dbReference>
<evidence type="ECO:0000256" key="10">
    <source>
        <dbReference type="RuleBase" id="RU000488"/>
    </source>
</evidence>
<feature type="compositionally biased region" description="Basic and acidic residues" evidence="11">
    <location>
        <begin position="1"/>
        <end position="12"/>
    </location>
</feature>
<keyword evidence="6 12" id="KW-1133">Transmembrane helix</keyword>
<dbReference type="SUPFAM" id="SSF103506">
    <property type="entry name" value="Mitochondrial carrier"/>
    <property type="match status" value="1"/>
</dbReference>
<gene>
    <name evidence="13" type="ORF">LTR62_005638</name>
</gene>
<evidence type="ECO:0000256" key="3">
    <source>
        <dbReference type="ARBA" id="ARBA00022692"/>
    </source>
</evidence>
<keyword evidence="7" id="KW-0496">Mitochondrion</keyword>
<protein>
    <recommendedName>
        <fullName evidence="15">Mitochondrial carrier protein</fullName>
    </recommendedName>
</protein>
<dbReference type="PANTHER" id="PTHR45829">
    <property type="entry name" value="MITOCHONDRIAL CARRIER PROTEIN RIM2"/>
    <property type="match status" value="1"/>
</dbReference>
<comment type="subcellular location">
    <subcellularLocation>
        <location evidence="1">Mitochondrion inner membrane</location>
        <topology evidence="1">Multi-pass membrane protein</topology>
    </subcellularLocation>
</comment>
<dbReference type="PROSITE" id="PS50920">
    <property type="entry name" value="SOLCAR"/>
    <property type="match status" value="3"/>
</dbReference>
<feature type="transmembrane region" description="Helical" evidence="12">
    <location>
        <begin position="119"/>
        <end position="141"/>
    </location>
</feature>
<evidence type="ECO:0000256" key="6">
    <source>
        <dbReference type="ARBA" id="ARBA00022989"/>
    </source>
</evidence>
<dbReference type="GO" id="GO:0005743">
    <property type="term" value="C:mitochondrial inner membrane"/>
    <property type="evidence" value="ECO:0007669"/>
    <property type="project" value="UniProtKB-SubCell"/>
</dbReference>
<feature type="transmembrane region" description="Helical" evidence="12">
    <location>
        <begin position="161"/>
        <end position="185"/>
    </location>
</feature>
<evidence type="ECO:0000256" key="7">
    <source>
        <dbReference type="ARBA" id="ARBA00023128"/>
    </source>
</evidence>
<keyword evidence="5" id="KW-0999">Mitochondrion inner membrane</keyword>
<dbReference type="GO" id="GO:0015218">
    <property type="term" value="F:pyrimidine nucleotide transmembrane transporter activity"/>
    <property type="evidence" value="ECO:0007669"/>
    <property type="project" value="InterPro"/>
</dbReference>
<keyword evidence="2 10" id="KW-0813">Transport</keyword>
<feature type="repeat" description="Solcar" evidence="9">
    <location>
        <begin position="159"/>
        <end position="254"/>
    </location>
</feature>
<comment type="similarity">
    <text evidence="10">Belongs to the mitochondrial carrier (TC 2.A.29) family.</text>
</comment>
<feature type="repeat" description="Solcar" evidence="9">
    <location>
        <begin position="272"/>
        <end position="391"/>
    </location>
</feature>
<evidence type="ECO:0000256" key="5">
    <source>
        <dbReference type="ARBA" id="ARBA00022792"/>
    </source>
</evidence>
<evidence type="ECO:0008006" key="15">
    <source>
        <dbReference type="Google" id="ProtNLM"/>
    </source>
</evidence>
<evidence type="ECO:0000256" key="2">
    <source>
        <dbReference type="ARBA" id="ARBA00022448"/>
    </source>
</evidence>
<evidence type="ECO:0000256" key="1">
    <source>
        <dbReference type="ARBA" id="ARBA00004448"/>
    </source>
</evidence>
<sequence>MAGGDGDTHDHGPPGNTSKAGSLIVQKTPLPKLAIWTTNLSSAGVNSFSGAVAGVASGIVTCPLDVIKTKLQAGRMYANSLGDATPAGTPGTKPKASQMVRGLRGTTQMIIKQDGMLGFYRGLGPMLLGYLPTWAVYMAVYDSSREYFYRHGYGEANRDKWVARVYASVTAGACSTLVTNPIWVIKTRLMSQIGPSSSNGARLPWGNYTSTMDAARQMYRAEGMRVFYAGLAPAMFGLTHVAIQFPLYEYFKQKFTGLEMGESPTTTGNEGKNTAGILAATFLSKVCATCATYPHEVVRTRMQTQGRTAQPEGPNGVATHHHSQALPTGKRIGSTDGLAYRPKYTSVIGTCSTILKEEGWRAFYSGLGTNLIRAVPAAMTTMLTFESIKGAIGRMQETGRELQREQHGDRV</sequence>
<proteinExistence type="inferred from homology"/>
<accession>A0AAN7TGS3</accession>
<keyword evidence="4" id="KW-0677">Repeat</keyword>
<feature type="region of interest" description="Disordered" evidence="11">
    <location>
        <begin position="303"/>
        <end position="334"/>
    </location>
</feature>
<evidence type="ECO:0000256" key="11">
    <source>
        <dbReference type="SAM" id="MobiDB-lite"/>
    </source>
</evidence>
<dbReference type="GO" id="GO:1990519">
    <property type="term" value="P:pyrimidine nucleotide import into mitochondrion"/>
    <property type="evidence" value="ECO:0007669"/>
    <property type="project" value="TreeGrafter"/>
</dbReference>
<evidence type="ECO:0000256" key="8">
    <source>
        <dbReference type="ARBA" id="ARBA00023136"/>
    </source>
</evidence>
<keyword evidence="8 9" id="KW-0472">Membrane</keyword>
<organism evidence="13 14">
    <name type="scientific">Meristemomyces frigidus</name>
    <dbReference type="NCBI Taxonomy" id="1508187"/>
    <lineage>
        <taxon>Eukaryota</taxon>
        <taxon>Fungi</taxon>
        <taxon>Dikarya</taxon>
        <taxon>Ascomycota</taxon>
        <taxon>Pezizomycotina</taxon>
        <taxon>Dothideomycetes</taxon>
        <taxon>Dothideomycetidae</taxon>
        <taxon>Mycosphaerellales</taxon>
        <taxon>Teratosphaeriaceae</taxon>
        <taxon>Meristemomyces</taxon>
    </lineage>
</organism>